<proteinExistence type="predicted"/>
<evidence type="ECO:0000313" key="2">
    <source>
        <dbReference type="Proteomes" id="UP001501676"/>
    </source>
</evidence>
<dbReference type="RefSeq" id="WP_345730480.1">
    <property type="nucleotide sequence ID" value="NZ_BAAAYN010000031.1"/>
</dbReference>
<accession>A0ABP6T475</accession>
<dbReference type="Proteomes" id="UP001501676">
    <property type="component" value="Unassembled WGS sequence"/>
</dbReference>
<dbReference type="EMBL" id="BAAAYN010000031">
    <property type="protein sequence ID" value="GAA3391241.1"/>
    <property type="molecule type" value="Genomic_DNA"/>
</dbReference>
<dbReference type="NCBIfam" id="NF040567">
    <property type="entry name" value="SCO2524_fam"/>
    <property type="match status" value="1"/>
</dbReference>
<keyword evidence="2" id="KW-1185">Reference proteome</keyword>
<dbReference type="InterPro" id="IPR049777">
    <property type="entry name" value="SCO2524-like"/>
</dbReference>
<evidence type="ECO:0000313" key="1">
    <source>
        <dbReference type="EMBL" id="GAA3391241.1"/>
    </source>
</evidence>
<comment type="caution">
    <text evidence="1">The sequence shown here is derived from an EMBL/GenBank/DDBJ whole genome shotgun (WGS) entry which is preliminary data.</text>
</comment>
<reference evidence="2" key="1">
    <citation type="journal article" date="2019" name="Int. J. Syst. Evol. Microbiol.">
        <title>The Global Catalogue of Microorganisms (GCM) 10K type strain sequencing project: providing services to taxonomists for standard genome sequencing and annotation.</title>
        <authorList>
            <consortium name="The Broad Institute Genomics Platform"/>
            <consortium name="The Broad Institute Genome Sequencing Center for Infectious Disease"/>
            <person name="Wu L."/>
            <person name="Ma J."/>
        </authorList>
    </citation>
    <scope>NUCLEOTIDE SEQUENCE [LARGE SCALE GENOMIC DNA]</scope>
    <source>
        <strain evidence="2">JCM 9458</strain>
    </source>
</reference>
<sequence>MKVQPRQQLLDIWHGVARHSYADGEWRWGFREGRNSVSDAEQLLCLMYPAAEIASFSLERPDHTSDDVLHALARLGSSVEIPRTLVSALLDYMQTYSHDGTPLFPGGSYFGAEDPGREITEEQRGLDVVEAFASSIQLSLATLAFAKVFRTVITRRDLLEAVNDLESLAGARLSAAMVGLLRSFSVQVFESGSLAAQSLVGMLNQANEPEGRVTEALRESLGEVRAGLRDLSVGSGHSGVDLDDPTLLFECGWSWGIVREAPRIDTSEPIGFQPEGLAPNTPYLYFTVSALESIRDLSSERTRLLGLLNEEQQRFANALQLRWDLTQRYWATIATFGAGRWPIEDVPWRTSDGEESEYFTLLVTSMVAHNFERRRAGEADLARVTQVLGELASRGRITRRALADDTAVIRLHAPGVALALPGSEKLGSSRLTWVVTDYAVVLLGHLAHLARQSRSTELRGEMLELIDSTWEHLHQRRMTKAGGGSLWDDPSAIFPGLPPPVSEKPSWYYTQRVVKALVQLARLAASSPLRSERLTQYAMDLLLEAEHAFDQELLNGSMEAGPSMQYSMRQVRARLRRARKIVPERPGSASALALAVLRDLDLLVAARQDAGIG</sequence>
<organism evidence="1 2">
    <name type="scientific">Cryptosporangium minutisporangium</name>
    <dbReference type="NCBI Taxonomy" id="113569"/>
    <lineage>
        <taxon>Bacteria</taxon>
        <taxon>Bacillati</taxon>
        <taxon>Actinomycetota</taxon>
        <taxon>Actinomycetes</taxon>
        <taxon>Cryptosporangiales</taxon>
        <taxon>Cryptosporangiaceae</taxon>
        <taxon>Cryptosporangium</taxon>
    </lineage>
</organism>
<protein>
    <submittedName>
        <fullName evidence="1">SCO2524 family protein</fullName>
    </submittedName>
</protein>
<name>A0ABP6T475_9ACTN</name>
<gene>
    <name evidence="1" type="ORF">GCM10020369_48400</name>
</gene>